<dbReference type="OrthoDB" id="9786134at2"/>
<dbReference type="SUPFAM" id="SSF50800">
    <property type="entry name" value="PK beta-barrel domain-like"/>
    <property type="match status" value="1"/>
</dbReference>
<name>A0A2X0KIQ9_9ACTN</name>
<keyword evidence="3" id="KW-1185">Reference proteome</keyword>
<dbReference type="PANTHER" id="PTHR30212">
    <property type="entry name" value="PROTEIN YIIM"/>
    <property type="match status" value="1"/>
</dbReference>
<dbReference type="InterPro" id="IPR005302">
    <property type="entry name" value="MoCF_Sase_C"/>
</dbReference>
<evidence type="ECO:0000313" key="3">
    <source>
        <dbReference type="Proteomes" id="UP000248889"/>
    </source>
</evidence>
<comment type="caution">
    <text evidence="2">The sequence shown here is derived from an EMBL/GenBank/DDBJ whole genome shotgun (WGS) entry which is preliminary data.</text>
</comment>
<dbReference type="GO" id="GO:0030151">
    <property type="term" value="F:molybdenum ion binding"/>
    <property type="evidence" value="ECO:0007669"/>
    <property type="project" value="InterPro"/>
</dbReference>
<dbReference type="PANTHER" id="PTHR30212:SF2">
    <property type="entry name" value="PROTEIN YIIM"/>
    <property type="match status" value="1"/>
</dbReference>
<dbReference type="Proteomes" id="UP000248889">
    <property type="component" value="Unassembled WGS sequence"/>
</dbReference>
<sequence>MGTLLSVNVGRPEPTVHSDPGVTAIGKKPVEGAVQVTAPSERKGVSGLVGDAICDVRHHGGVDQAVYAYAREELDGWAEELGRALPNGVFGENLTTEGLDVSGALIGERWRIGGTLLLEVSATRIPCRTFAGWMEQERWVRTFTDRARPGAYLRVLTPGEIRGGDEITVVHRPDHGVSSADVFRALHSRAPEVLPRMLDLPALAEGHRESAAKRLGV</sequence>
<reference evidence="2 3" key="1">
    <citation type="submission" date="2018-06" db="EMBL/GenBank/DDBJ databases">
        <title>Streptacidiphilus pinicola sp. nov., isolated from pine grove soil.</title>
        <authorList>
            <person name="Roh S.G."/>
            <person name="Park S."/>
            <person name="Kim M.-K."/>
            <person name="Yun B.-R."/>
            <person name="Park J."/>
            <person name="Kim M.J."/>
            <person name="Kim Y.S."/>
            <person name="Kim S.B."/>
        </authorList>
    </citation>
    <scope>NUCLEOTIDE SEQUENCE [LARGE SCALE GENOMIC DNA]</scope>
    <source>
        <strain evidence="2 3">MMS16-CNU450</strain>
    </source>
</reference>
<dbReference type="GO" id="GO:0003824">
    <property type="term" value="F:catalytic activity"/>
    <property type="evidence" value="ECO:0007669"/>
    <property type="project" value="InterPro"/>
</dbReference>
<evidence type="ECO:0000313" key="2">
    <source>
        <dbReference type="EMBL" id="RAG86899.1"/>
    </source>
</evidence>
<protein>
    <submittedName>
        <fullName evidence="2">MOSC domain-containing protein</fullName>
    </submittedName>
</protein>
<proteinExistence type="predicted"/>
<dbReference type="Pfam" id="PF03473">
    <property type="entry name" value="MOSC"/>
    <property type="match status" value="1"/>
</dbReference>
<dbReference type="EMBL" id="QKYN01000017">
    <property type="protein sequence ID" value="RAG86899.1"/>
    <property type="molecule type" value="Genomic_DNA"/>
</dbReference>
<dbReference type="RefSeq" id="WP_111499405.1">
    <property type="nucleotide sequence ID" value="NZ_QKYN01000017.1"/>
</dbReference>
<accession>A0A2X0KIQ9</accession>
<dbReference type="PROSITE" id="PS51340">
    <property type="entry name" value="MOSC"/>
    <property type="match status" value="1"/>
</dbReference>
<dbReference type="Gene3D" id="2.40.33.20">
    <property type="entry name" value="PK beta-barrel domain-like"/>
    <property type="match status" value="1"/>
</dbReference>
<dbReference type="AlphaFoldDB" id="A0A2X0KIQ9"/>
<evidence type="ECO:0000259" key="1">
    <source>
        <dbReference type="PROSITE" id="PS51340"/>
    </source>
</evidence>
<gene>
    <name evidence="2" type="ORF">DN069_03980</name>
</gene>
<organism evidence="2 3">
    <name type="scientific">Streptacidiphilus pinicola</name>
    <dbReference type="NCBI Taxonomy" id="2219663"/>
    <lineage>
        <taxon>Bacteria</taxon>
        <taxon>Bacillati</taxon>
        <taxon>Actinomycetota</taxon>
        <taxon>Actinomycetes</taxon>
        <taxon>Kitasatosporales</taxon>
        <taxon>Streptomycetaceae</taxon>
        <taxon>Streptacidiphilus</taxon>
    </lineage>
</organism>
<dbReference type="GO" id="GO:0030170">
    <property type="term" value="F:pyridoxal phosphate binding"/>
    <property type="evidence" value="ECO:0007669"/>
    <property type="project" value="InterPro"/>
</dbReference>
<feature type="domain" description="MOSC" evidence="1">
    <location>
        <begin position="28"/>
        <end position="170"/>
    </location>
</feature>
<dbReference type="InterPro" id="IPR052353">
    <property type="entry name" value="Benzoxazolinone_Detox_Enz"/>
</dbReference>
<dbReference type="InterPro" id="IPR011037">
    <property type="entry name" value="Pyrv_Knase-like_insert_dom_sf"/>
</dbReference>